<dbReference type="SUPFAM" id="SSF53474">
    <property type="entry name" value="alpha/beta-Hydrolases"/>
    <property type="match status" value="1"/>
</dbReference>
<dbReference type="InterPro" id="IPR029058">
    <property type="entry name" value="AB_hydrolase_fold"/>
</dbReference>
<dbReference type="OrthoDB" id="334507at2"/>
<name>J7L6A8_NOCAA</name>
<dbReference type="PANTHER" id="PTHR43798">
    <property type="entry name" value="MONOACYLGLYCEROL LIPASE"/>
    <property type="match status" value="1"/>
</dbReference>
<dbReference type="GO" id="GO:0016787">
    <property type="term" value="F:hydrolase activity"/>
    <property type="evidence" value="ECO:0007669"/>
    <property type="project" value="UniProtKB-KW"/>
</dbReference>
<feature type="domain" description="AB hydrolase-1" evidence="1">
    <location>
        <begin position="33"/>
        <end position="267"/>
    </location>
</feature>
<dbReference type="eggNOG" id="COG2267">
    <property type="taxonomic scope" value="Bacteria"/>
</dbReference>
<dbReference type="PATRIC" id="fig|1205910.3.peg.4613"/>
<dbReference type="GO" id="GO:0016020">
    <property type="term" value="C:membrane"/>
    <property type="evidence" value="ECO:0007669"/>
    <property type="project" value="TreeGrafter"/>
</dbReference>
<sequence length="325" mass="36061">MTEKSDALDRWTPDERFASPHGEVRWTRAGQGPPVVLMHGTPFSSHVWREIAEALSGHYSVHLWDMPGYGRSEMREGQDVSLAAQQEVFTSLLEHWGLERPRVVAHDFGGAVALRTALLDRVAYDRLALVDAVAMRPWGSPFFRLVNRSAEVFSELPEHLHEALVRAYIAGSFHREPSATTLDALVRPWLGEVGRAAFYRQISQADERYTAEFEPLLGELECPVTVLWGEEDPWLPVERGRALAEAIPQADLRLIPGGGHLVQEDAPAPLTAALIDFLGNRLPREVNGDDRHLHRSRTGSCGVGAAEPLLFVLGSDVNPTLTFTT</sequence>
<dbReference type="RefSeq" id="WP_014908475.1">
    <property type="nucleotide sequence ID" value="NC_018524.1"/>
</dbReference>
<dbReference type="AlphaFoldDB" id="J7L6A8"/>
<dbReference type="PRINTS" id="PR00111">
    <property type="entry name" value="ABHYDROLASE"/>
</dbReference>
<evidence type="ECO:0000259" key="1">
    <source>
        <dbReference type="Pfam" id="PF00561"/>
    </source>
</evidence>
<gene>
    <name evidence="2" type="ordered locus">B005_4879</name>
</gene>
<evidence type="ECO:0000313" key="2">
    <source>
        <dbReference type="EMBL" id="AFR06007.1"/>
    </source>
</evidence>
<accession>J7L6A8</accession>
<organism evidence="2 3">
    <name type="scientific">Nocardiopsis alba (strain ATCC BAA-2165 / BE74)</name>
    <dbReference type="NCBI Taxonomy" id="1205910"/>
    <lineage>
        <taxon>Bacteria</taxon>
        <taxon>Bacillati</taxon>
        <taxon>Actinomycetota</taxon>
        <taxon>Actinomycetes</taxon>
        <taxon>Streptosporangiales</taxon>
        <taxon>Nocardiopsidaceae</taxon>
        <taxon>Nocardiopsis</taxon>
    </lineage>
</organism>
<reference evidence="2 3" key="1">
    <citation type="journal article" date="2012" name="J. Bacteriol.">
        <title>Whole-Genome Sequence of Nocardiopsis alba Strain ATCC BAA-2165, Associated with Honeybees.</title>
        <authorList>
            <person name="Qiao J."/>
            <person name="Chen L."/>
            <person name="Li Y."/>
            <person name="Wang J."/>
            <person name="Zhang W."/>
            <person name="Chen S."/>
        </authorList>
    </citation>
    <scope>NUCLEOTIDE SEQUENCE [LARGE SCALE GENOMIC DNA]</scope>
    <source>
        <strain evidence="3">ATCC BAA-2165 / BE74</strain>
    </source>
</reference>
<dbReference type="PRINTS" id="PR00412">
    <property type="entry name" value="EPOXHYDRLASE"/>
</dbReference>
<dbReference type="Gene3D" id="3.40.50.1820">
    <property type="entry name" value="alpha/beta hydrolase"/>
    <property type="match status" value="1"/>
</dbReference>
<dbReference type="InterPro" id="IPR050266">
    <property type="entry name" value="AB_hydrolase_sf"/>
</dbReference>
<dbReference type="InterPro" id="IPR000073">
    <property type="entry name" value="AB_hydrolase_1"/>
</dbReference>
<keyword evidence="2" id="KW-0378">Hydrolase</keyword>
<evidence type="ECO:0000313" key="3">
    <source>
        <dbReference type="Proteomes" id="UP000003779"/>
    </source>
</evidence>
<dbReference type="HOGENOM" id="CLU_020336_13_3_11"/>
<reference evidence="3" key="2">
    <citation type="submission" date="2012-08" db="EMBL/GenBank/DDBJ databases">
        <title>Whole-genome sequence of Nocardiopsis alba strain ATCC BAA-2165 associated with honeybees.</title>
        <authorList>
            <person name="Qiao J."/>
            <person name="Chen L."/>
            <person name="Li Y."/>
            <person name="Wang J."/>
            <person name="Zhang W."/>
            <person name="Chen S."/>
        </authorList>
    </citation>
    <scope>NUCLEOTIDE SEQUENCE [LARGE SCALE GENOMIC DNA]</scope>
    <source>
        <strain evidence="3">ATCC BAA-2165 / BE74</strain>
    </source>
</reference>
<dbReference type="STRING" id="1205910.B005_4879"/>
<protein>
    <submittedName>
        <fullName evidence="2">Alpha/beta hydrolase fold family protein</fullName>
    </submittedName>
</protein>
<dbReference type="PANTHER" id="PTHR43798:SF33">
    <property type="entry name" value="HYDROLASE, PUTATIVE (AFU_ORTHOLOGUE AFUA_2G14860)-RELATED"/>
    <property type="match status" value="1"/>
</dbReference>
<proteinExistence type="predicted"/>
<dbReference type="Proteomes" id="UP000003779">
    <property type="component" value="Chromosome"/>
</dbReference>
<dbReference type="KEGG" id="nal:B005_4879"/>
<dbReference type="Pfam" id="PF00561">
    <property type="entry name" value="Abhydrolase_1"/>
    <property type="match status" value="1"/>
</dbReference>
<dbReference type="EMBL" id="CP003788">
    <property type="protein sequence ID" value="AFR06007.1"/>
    <property type="molecule type" value="Genomic_DNA"/>
</dbReference>
<dbReference type="InterPro" id="IPR000639">
    <property type="entry name" value="Epox_hydrolase-like"/>
</dbReference>